<evidence type="ECO:0008006" key="3">
    <source>
        <dbReference type="Google" id="ProtNLM"/>
    </source>
</evidence>
<sequence length="193" mass="21076">MDAVFDQEWDRQARGEPSTMIVLPIHDERLDGPIPQEDLSQVPAGSVKRRALAQQLHAQLADPPSWTGPDRFGWSVLDVPVARLDGVARALREAPAAAHDPRSVLITSGKRSGHVVLRLHGDTFSVVFHVSPGDGPVLVVLDELPGYAVRVDTDPDRKAVMQVMTMKFEVLRAVDKAERSRPAAGRAPMSRTA</sequence>
<gene>
    <name evidence="1" type="ORF">RB614_15790</name>
</gene>
<evidence type="ECO:0000313" key="2">
    <source>
        <dbReference type="Proteomes" id="UP001230908"/>
    </source>
</evidence>
<protein>
    <recommendedName>
        <fullName evidence="3">ESX secretion-associated protein EspG</fullName>
    </recommendedName>
</protein>
<accession>A0ABU0ZFZ4</accession>
<dbReference type="RefSeq" id="WP_308713242.1">
    <property type="nucleotide sequence ID" value="NZ_JAVHUY010000013.1"/>
</dbReference>
<dbReference type="EMBL" id="JAVHUY010000013">
    <property type="protein sequence ID" value="MDQ7905974.1"/>
    <property type="molecule type" value="Genomic_DNA"/>
</dbReference>
<name>A0ABU0ZFZ4_9ACTN</name>
<organism evidence="1 2">
    <name type="scientific">Phytohabitans maris</name>
    <dbReference type="NCBI Taxonomy" id="3071409"/>
    <lineage>
        <taxon>Bacteria</taxon>
        <taxon>Bacillati</taxon>
        <taxon>Actinomycetota</taxon>
        <taxon>Actinomycetes</taxon>
        <taxon>Micromonosporales</taxon>
        <taxon>Micromonosporaceae</taxon>
    </lineage>
</organism>
<keyword evidence="2" id="KW-1185">Reference proteome</keyword>
<reference evidence="1 2" key="1">
    <citation type="submission" date="2023-08" db="EMBL/GenBank/DDBJ databases">
        <title>Phytohabitans sansha sp. nov., isolated from marine sediment.</title>
        <authorList>
            <person name="Zhao Y."/>
            <person name="Yi K."/>
        </authorList>
    </citation>
    <scope>NUCLEOTIDE SEQUENCE [LARGE SCALE GENOMIC DNA]</scope>
    <source>
        <strain evidence="1 2">ZYX-F-186</strain>
    </source>
</reference>
<evidence type="ECO:0000313" key="1">
    <source>
        <dbReference type="EMBL" id="MDQ7905974.1"/>
    </source>
</evidence>
<proteinExistence type="predicted"/>
<comment type="caution">
    <text evidence="1">The sequence shown here is derived from an EMBL/GenBank/DDBJ whole genome shotgun (WGS) entry which is preliminary data.</text>
</comment>
<dbReference type="Proteomes" id="UP001230908">
    <property type="component" value="Unassembled WGS sequence"/>
</dbReference>